<feature type="region of interest" description="Disordered" evidence="1">
    <location>
        <begin position="228"/>
        <end position="297"/>
    </location>
</feature>
<feature type="region of interest" description="Disordered" evidence="1">
    <location>
        <begin position="317"/>
        <end position="343"/>
    </location>
</feature>
<feature type="region of interest" description="Disordered" evidence="1">
    <location>
        <begin position="494"/>
        <end position="513"/>
    </location>
</feature>
<evidence type="ECO:0000313" key="3">
    <source>
        <dbReference type="WBParaSite" id="maker-unitig_27075-snap-gene-0.2-mRNA-1"/>
    </source>
</evidence>
<proteinExistence type="predicted"/>
<reference evidence="3" key="1">
    <citation type="submission" date="2016-11" db="UniProtKB">
        <authorList>
            <consortium name="WormBaseParasite"/>
        </authorList>
    </citation>
    <scope>IDENTIFICATION</scope>
</reference>
<dbReference type="WBParaSite" id="maker-unitig_27075-snap-gene-0.2-mRNA-1">
    <property type="protein sequence ID" value="maker-unitig_27075-snap-gene-0.2-mRNA-1"/>
    <property type="gene ID" value="maker-unitig_27075-snap-gene-0.2"/>
</dbReference>
<feature type="compositionally biased region" description="Basic and acidic residues" evidence="1">
    <location>
        <begin position="601"/>
        <end position="611"/>
    </location>
</feature>
<feature type="compositionally biased region" description="Basic and acidic residues" evidence="1">
    <location>
        <begin position="56"/>
        <end position="77"/>
    </location>
</feature>
<organism evidence="2 3">
    <name type="scientific">Macrostomum lignano</name>
    <dbReference type="NCBI Taxonomy" id="282301"/>
    <lineage>
        <taxon>Eukaryota</taxon>
        <taxon>Metazoa</taxon>
        <taxon>Spiralia</taxon>
        <taxon>Lophotrochozoa</taxon>
        <taxon>Platyhelminthes</taxon>
        <taxon>Rhabditophora</taxon>
        <taxon>Macrostomorpha</taxon>
        <taxon>Macrostomida</taxon>
        <taxon>Macrostomidae</taxon>
        <taxon>Macrostomum</taxon>
    </lineage>
</organism>
<evidence type="ECO:0000313" key="2">
    <source>
        <dbReference type="Proteomes" id="UP000095280"/>
    </source>
</evidence>
<feature type="region of interest" description="Disordered" evidence="1">
    <location>
        <begin position="412"/>
        <end position="452"/>
    </location>
</feature>
<keyword evidence="2" id="KW-1185">Reference proteome</keyword>
<dbReference type="Proteomes" id="UP000095280">
    <property type="component" value="Unplaced"/>
</dbReference>
<feature type="region of interest" description="Disordered" evidence="1">
    <location>
        <begin position="1"/>
        <end position="86"/>
    </location>
</feature>
<accession>A0A1I8FB87</accession>
<sequence length="611" mass="67109">IGSAARGGWPHQAVEELHCGPGQPAVRRRTTPGSAAPAAMEERRDLRRASQCHQRKVADLHEQLEAAAGDRRGHSNSDSKASSPRCQCELDNAKGANLSTGSRCRYRSATAGRRRSNPNPNPAPKLVVELLAGWPKISSAPMQRSSRRSWRLMRDSCPRRKNALAEREARAWTHARRRRRRGLNAEIVKPAVNVPLTGTEQGPCTTGVAAARQAAEQASESIAMERDRAQRKVESLQAPPGRLRRRAAQPRCPRSIAPVQSVGLGGQPAGRVATRESARLRRETSRPTSDRLQAESEAANKLRELRNEDQLQELQYRSNRQRSGAELRGLGSCPRRGSQREVKAVTDRLTKELEAAEEELKASKAEGRTKAARSNLHQVELEQASLVEACQRRKAALKKAIEERERRRAEMKERLLRRNGGVVESPEPADEQRQLPTTPPLQSKPGAPAGAGQLATPLLVAQGGGGGGGKGGQLSCEDEDAHLLEWKRIAELQQRNQRQPAQLRSSPASVTPRSIVETTASSAVASRLHFNHRHTSALTSTLASTWSSNIRRCAEAIVTACLLAEFQQQAAAAGSRRRQPPPRTRPNQRAVSNRRNLRAKTGVERTSGRRF</sequence>
<name>A0A1I8FB87_9PLAT</name>
<feature type="compositionally biased region" description="Basic and acidic residues" evidence="1">
    <location>
        <begin position="273"/>
        <end position="297"/>
    </location>
</feature>
<evidence type="ECO:0000256" key="1">
    <source>
        <dbReference type="SAM" id="MobiDB-lite"/>
    </source>
</evidence>
<protein>
    <submittedName>
        <fullName evidence="3">Kinesin motor domain-containing protein</fullName>
    </submittedName>
</protein>
<feature type="region of interest" description="Disordered" evidence="1">
    <location>
        <begin position="572"/>
        <end position="611"/>
    </location>
</feature>
<dbReference type="AlphaFoldDB" id="A0A1I8FB87"/>